<evidence type="ECO:0000256" key="1">
    <source>
        <dbReference type="ARBA" id="ARBA00022729"/>
    </source>
</evidence>
<dbReference type="Gene3D" id="2.60.40.1240">
    <property type="match status" value="1"/>
</dbReference>
<dbReference type="Pfam" id="PF11611">
    <property type="entry name" value="DUF4352"/>
    <property type="match status" value="1"/>
</dbReference>
<protein>
    <submittedName>
        <fullName evidence="4">Telomeric repeat-binding factor 2</fullName>
    </submittedName>
</protein>
<reference evidence="4 5" key="1">
    <citation type="journal article" date="2012" name="Stand. Genomic Sci.">
        <title>Genome sequence of the soil bacterium Saccharomonospora azurea type strain (NA-128(T)).</title>
        <authorList>
            <person name="Klenk H.P."/>
            <person name="Held B."/>
            <person name="Lucas S."/>
            <person name="Lapidus A."/>
            <person name="Copeland A."/>
            <person name="Hammon N."/>
            <person name="Pitluck S."/>
            <person name="Goodwin L.A."/>
            <person name="Han C."/>
            <person name="Tapia R."/>
            <person name="Brambilla E.M."/>
            <person name="Potter G."/>
            <person name="Land M."/>
            <person name="Ivanova N."/>
            <person name="Rohde M."/>
            <person name="Goker M."/>
            <person name="Detter J.C."/>
            <person name="Kyrpides N.C."/>
            <person name="Woyke T."/>
        </authorList>
    </citation>
    <scope>NUCLEOTIDE SEQUENCE [LARGE SCALE GENOMIC DNA]</scope>
    <source>
        <strain evidence="4 5">NA-128</strain>
    </source>
</reference>
<accession>H8G9M2</accession>
<evidence type="ECO:0000259" key="3">
    <source>
        <dbReference type="Pfam" id="PF11611"/>
    </source>
</evidence>
<feature type="transmembrane region" description="Helical" evidence="2">
    <location>
        <begin position="23"/>
        <end position="41"/>
    </location>
</feature>
<dbReference type="InterPro" id="IPR029050">
    <property type="entry name" value="Immunoprotect_excell_Ig-like"/>
</dbReference>
<keyword evidence="5" id="KW-1185">Reference proteome</keyword>
<proteinExistence type="predicted"/>
<dbReference type="RefSeq" id="WP_005442321.1">
    <property type="nucleotide sequence ID" value="NZ_CM001466.1"/>
</dbReference>
<evidence type="ECO:0000256" key="2">
    <source>
        <dbReference type="SAM" id="Phobius"/>
    </source>
</evidence>
<dbReference type="InterPro" id="IPR029051">
    <property type="entry name" value="DUF4352"/>
</dbReference>
<dbReference type="Proteomes" id="UP000004705">
    <property type="component" value="Chromosome"/>
</dbReference>
<evidence type="ECO:0000313" key="4">
    <source>
        <dbReference type="EMBL" id="EHY89554.1"/>
    </source>
</evidence>
<keyword evidence="2" id="KW-0812">Transmembrane</keyword>
<gene>
    <name evidence="4" type="ORF">SacazDRAFT_02662</name>
</gene>
<dbReference type="OrthoDB" id="4424606at2"/>
<feature type="domain" description="DUF4352" evidence="3">
    <location>
        <begin position="66"/>
        <end position="187"/>
    </location>
</feature>
<keyword evidence="2" id="KW-0472">Membrane</keyword>
<dbReference type="HOGENOM" id="CLU_072584_1_1_11"/>
<name>H8G9M2_9PSEU</name>
<dbReference type="AlphaFoldDB" id="H8G9M2"/>
<dbReference type="EMBL" id="CM001466">
    <property type="protein sequence ID" value="EHY89554.1"/>
    <property type="molecule type" value="Genomic_DNA"/>
</dbReference>
<keyword evidence="1" id="KW-0732">Signal</keyword>
<keyword evidence="2" id="KW-1133">Transmembrane helix</keyword>
<evidence type="ECO:0000313" key="5">
    <source>
        <dbReference type="Proteomes" id="UP000004705"/>
    </source>
</evidence>
<sequence>MAQQKDDDQADQVEPVKRRLGKWPWIFAILAVLVVVIVVNTNRDGGDTATAPAPAPEQVAEPEPVGVGRPVRDGLFEFTVVGVEYSPSVGDQYVSETAQGQYATVTVRVANIGNEARSFADTDQYLFDADDRRYSTDLAAESLIPGNDVFYNPINPGNVVEGALVYDVPVDVEPTRIELHDSAFSQGVSVGLR</sequence>
<organism evidence="4 5">
    <name type="scientific">Saccharomonospora azurea NA-128</name>
    <dbReference type="NCBI Taxonomy" id="882081"/>
    <lineage>
        <taxon>Bacteria</taxon>
        <taxon>Bacillati</taxon>
        <taxon>Actinomycetota</taxon>
        <taxon>Actinomycetes</taxon>
        <taxon>Pseudonocardiales</taxon>
        <taxon>Pseudonocardiaceae</taxon>
        <taxon>Saccharomonospora</taxon>
    </lineage>
</organism>